<evidence type="ECO:0000313" key="2">
    <source>
        <dbReference type="Proteomes" id="UP001066276"/>
    </source>
</evidence>
<keyword evidence="2" id="KW-1185">Reference proteome</keyword>
<dbReference type="EMBL" id="JANPWB010000012">
    <property type="protein sequence ID" value="KAJ1115686.1"/>
    <property type="molecule type" value="Genomic_DNA"/>
</dbReference>
<evidence type="ECO:0000313" key="1">
    <source>
        <dbReference type="EMBL" id="KAJ1115686.1"/>
    </source>
</evidence>
<organism evidence="1 2">
    <name type="scientific">Pleurodeles waltl</name>
    <name type="common">Iberian ribbed newt</name>
    <dbReference type="NCBI Taxonomy" id="8319"/>
    <lineage>
        <taxon>Eukaryota</taxon>
        <taxon>Metazoa</taxon>
        <taxon>Chordata</taxon>
        <taxon>Craniata</taxon>
        <taxon>Vertebrata</taxon>
        <taxon>Euteleostomi</taxon>
        <taxon>Amphibia</taxon>
        <taxon>Batrachia</taxon>
        <taxon>Caudata</taxon>
        <taxon>Salamandroidea</taxon>
        <taxon>Salamandridae</taxon>
        <taxon>Pleurodelinae</taxon>
        <taxon>Pleurodeles</taxon>
    </lineage>
</organism>
<comment type="caution">
    <text evidence="1">The sequence shown here is derived from an EMBL/GenBank/DDBJ whole genome shotgun (WGS) entry which is preliminary data.</text>
</comment>
<dbReference type="Proteomes" id="UP001066276">
    <property type="component" value="Chromosome 8"/>
</dbReference>
<proteinExistence type="predicted"/>
<gene>
    <name evidence="1" type="ORF">NDU88_003908</name>
</gene>
<protein>
    <submittedName>
        <fullName evidence="1">Uncharacterized protein</fullName>
    </submittedName>
</protein>
<sequence>MTGAAGGCAPESARSQLTLADRLMRTVGRRRPPLLTIKQRGVTASCEGAELRLAGGPGGACGLPPFLLGAGEDYETRPEELMLGSSAA</sequence>
<reference evidence="1" key="1">
    <citation type="journal article" date="2022" name="bioRxiv">
        <title>Sequencing and chromosome-scale assembly of the giantPleurodeles waltlgenome.</title>
        <authorList>
            <person name="Brown T."/>
            <person name="Elewa A."/>
            <person name="Iarovenko S."/>
            <person name="Subramanian E."/>
            <person name="Araus A.J."/>
            <person name="Petzold A."/>
            <person name="Susuki M."/>
            <person name="Suzuki K.-i.T."/>
            <person name="Hayashi T."/>
            <person name="Toyoda A."/>
            <person name="Oliveira C."/>
            <person name="Osipova E."/>
            <person name="Leigh N.D."/>
            <person name="Simon A."/>
            <person name="Yun M.H."/>
        </authorList>
    </citation>
    <scope>NUCLEOTIDE SEQUENCE</scope>
    <source>
        <strain evidence="1">20211129_DDA</strain>
        <tissue evidence="1">Liver</tissue>
    </source>
</reference>
<accession>A0AAV7NI42</accession>
<dbReference type="AlphaFoldDB" id="A0AAV7NI42"/>
<name>A0AAV7NI42_PLEWA</name>